<name>A0ABX8G8Y9_EXIAC</name>
<dbReference type="EMBL" id="CP075897">
    <property type="protein sequence ID" value="QWB29733.1"/>
    <property type="molecule type" value="Genomic_DNA"/>
</dbReference>
<protein>
    <submittedName>
        <fullName evidence="1">Uncharacterized protein</fullName>
    </submittedName>
</protein>
<dbReference type="Proteomes" id="UP000679498">
    <property type="component" value="Chromosome"/>
</dbReference>
<evidence type="ECO:0000313" key="1">
    <source>
        <dbReference type="EMBL" id="QWB29733.1"/>
    </source>
</evidence>
<gene>
    <name evidence="1" type="ORF">KKI46_14230</name>
</gene>
<reference evidence="1 2" key="1">
    <citation type="submission" date="2021-05" db="EMBL/GenBank/DDBJ databases">
        <title>Biocontrol using Exiguobacterium acetylicum SI17 against litchi downy blight caused by Peronophythora litchii.</title>
        <authorList>
            <person name="Zheng L."/>
        </authorList>
    </citation>
    <scope>NUCLEOTIDE SEQUENCE [LARGE SCALE GENOMIC DNA]</scope>
    <source>
        <strain evidence="1 2">SI17</strain>
    </source>
</reference>
<sequence length="147" mass="17100">MNTDNDYLGNPSDILVTTYVTEEDLRDVIAIEFRDFWHPKLRITPHELVITGSTVSTAHRFAHHKPFTLTIAPFRIRHNIISFHIYDISPASQEQTILNLLKANPNVSYSYHMIHVHLQPCDFGNQFFHTLQYTKLLDHKILVGLHL</sequence>
<dbReference type="RefSeq" id="WP_214729689.1">
    <property type="nucleotide sequence ID" value="NZ_CP075897.1"/>
</dbReference>
<proteinExistence type="predicted"/>
<dbReference type="GeneID" id="88812851"/>
<organism evidence="1 2">
    <name type="scientific">Exiguobacterium acetylicum</name>
    <name type="common">Brevibacterium acetylicum</name>
    <dbReference type="NCBI Taxonomy" id="41170"/>
    <lineage>
        <taxon>Bacteria</taxon>
        <taxon>Bacillati</taxon>
        <taxon>Bacillota</taxon>
        <taxon>Bacilli</taxon>
        <taxon>Bacillales</taxon>
        <taxon>Bacillales Family XII. Incertae Sedis</taxon>
        <taxon>Exiguobacterium</taxon>
    </lineage>
</organism>
<accession>A0ABX8G8Y9</accession>
<evidence type="ECO:0000313" key="2">
    <source>
        <dbReference type="Proteomes" id="UP000679498"/>
    </source>
</evidence>
<keyword evidence="2" id="KW-1185">Reference proteome</keyword>